<name>A0A0L9TC33_PHAAN</name>
<evidence type="ECO:0000313" key="2">
    <source>
        <dbReference type="Proteomes" id="UP000053144"/>
    </source>
</evidence>
<dbReference type="Gramene" id="KOM28180">
    <property type="protein sequence ID" value="KOM28180"/>
    <property type="gene ID" value="LR48_Vigan511s000300"/>
</dbReference>
<proteinExistence type="predicted"/>
<reference evidence="2" key="1">
    <citation type="journal article" date="2015" name="Proc. Natl. Acad. Sci. U.S.A.">
        <title>Genome sequencing of adzuki bean (Vigna angularis) provides insight into high starch and low fat accumulation and domestication.</title>
        <authorList>
            <person name="Yang K."/>
            <person name="Tian Z."/>
            <person name="Chen C."/>
            <person name="Luo L."/>
            <person name="Zhao B."/>
            <person name="Wang Z."/>
            <person name="Yu L."/>
            <person name="Li Y."/>
            <person name="Sun Y."/>
            <person name="Li W."/>
            <person name="Chen Y."/>
            <person name="Li Y."/>
            <person name="Zhang Y."/>
            <person name="Ai D."/>
            <person name="Zhao J."/>
            <person name="Shang C."/>
            <person name="Ma Y."/>
            <person name="Wu B."/>
            <person name="Wang M."/>
            <person name="Gao L."/>
            <person name="Sun D."/>
            <person name="Zhang P."/>
            <person name="Guo F."/>
            <person name="Wang W."/>
            <person name="Li Y."/>
            <person name="Wang J."/>
            <person name="Varshney R.K."/>
            <person name="Wang J."/>
            <person name="Ling H.Q."/>
            <person name="Wan P."/>
        </authorList>
    </citation>
    <scope>NUCLEOTIDE SEQUENCE</scope>
    <source>
        <strain evidence="2">cv. Jingnong 6</strain>
    </source>
</reference>
<organism evidence="1 2">
    <name type="scientific">Phaseolus angularis</name>
    <name type="common">Azuki bean</name>
    <name type="synonym">Vigna angularis</name>
    <dbReference type="NCBI Taxonomy" id="3914"/>
    <lineage>
        <taxon>Eukaryota</taxon>
        <taxon>Viridiplantae</taxon>
        <taxon>Streptophyta</taxon>
        <taxon>Embryophyta</taxon>
        <taxon>Tracheophyta</taxon>
        <taxon>Spermatophyta</taxon>
        <taxon>Magnoliopsida</taxon>
        <taxon>eudicotyledons</taxon>
        <taxon>Gunneridae</taxon>
        <taxon>Pentapetalae</taxon>
        <taxon>rosids</taxon>
        <taxon>fabids</taxon>
        <taxon>Fabales</taxon>
        <taxon>Fabaceae</taxon>
        <taxon>Papilionoideae</taxon>
        <taxon>50 kb inversion clade</taxon>
        <taxon>NPAAA clade</taxon>
        <taxon>indigoferoid/millettioid clade</taxon>
        <taxon>Phaseoleae</taxon>
        <taxon>Vigna</taxon>
    </lineage>
</organism>
<sequence>MAEAPHSSRDEVPTSRPTRGAMRLRQLILRRNAGERTPIIIYVVTRVASGPNADVFRSYLGVLARDRISILTPSFDHVSEADQNLIWQDLLTDQEGSPTMKKTGSSEDDPLGALDELCNMIADTPMIVHGILLHLEEMLRSHYTCISKMLGSLRRGKKKLILHSFSYG</sequence>
<gene>
    <name evidence="1" type="ORF">LR48_Vigan511s000300</name>
</gene>
<dbReference type="Proteomes" id="UP000053144">
    <property type="component" value="Unassembled WGS sequence"/>
</dbReference>
<accession>A0A0L9TC33</accession>
<dbReference type="AlphaFoldDB" id="A0A0L9TC33"/>
<protein>
    <submittedName>
        <fullName evidence="1">Uncharacterized protein</fullName>
    </submittedName>
</protein>
<evidence type="ECO:0000313" key="1">
    <source>
        <dbReference type="EMBL" id="KOM28180.1"/>
    </source>
</evidence>
<dbReference type="EMBL" id="KQ258419">
    <property type="protein sequence ID" value="KOM28180.1"/>
    <property type="molecule type" value="Genomic_DNA"/>
</dbReference>